<dbReference type="Proteomes" id="UP000483094">
    <property type="component" value="Unassembled WGS sequence"/>
</dbReference>
<dbReference type="InterPro" id="IPR020588">
    <property type="entry name" value="RecA_ATP-bd"/>
</dbReference>
<evidence type="ECO:0000313" key="3">
    <source>
        <dbReference type="Proteomes" id="UP000483094"/>
    </source>
</evidence>
<dbReference type="PANTHER" id="PTHR32472">
    <property type="entry name" value="DNA REPAIR PROTEIN RADA"/>
    <property type="match status" value="1"/>
</dbReference>
<dbReference type="PROSITE" id="PS50162">
    <property type="entry name" value="RECA_2"/>
    <property type="match status" value="1"/>
</dbReference>
<comment type="caution">
    <text evidence="2">The sequence shown here is derived from an EMBL/GenBank/DDBJ whole genome shotgun (WGS) entry which is preliminary data.</text>
</comment>
<dbReference type="GO" id="GO:0005524">
    <property type="term" value="F:ATP binding"/>
    <property type="evidence" value="ECO:0007669"/>
    <property type="project" value="InterPro"/>
</dbReference>
<dbReference type="PRINTS" id="PR01874">
    <property type="entry name" value="DNAREPAIRADA"/>
</dbReference>
<dbReference type="PANTHER" id="PTHR32472:SF10">
    <property type="entry name" value="DNA REPAIR PROTEIN RADA-LIKE PROTEIN"/>
    <property type="match status" value="1"/>
</dbReference>
<accession>A0A6G2DDD9</accession>
<organism evidence="2 3">
    <name type="scientific">Streptococcus pneumoniae</name>
    <dbReference type="NCBI Taxonomy" id="1313"/>
    <lineage>
        <taxon>Bacteria</taxon>
        <taxon>Bacillati</taxon>
        <taxon>Bacillota</taxon>
        <taxon>Bacilli</taxon>
        <taxon>Lactobacillales</taxon>
        <taxon>Streptococcaceae</taxon>
        <taxon>Streptococcus</taxon>
    </lineage>
</organism>
<dbReference type="Gene3D" id="3.40.50.300">
    <property type="entry name" value="P-loop containing nucleotide triphosphate hydrolases"/>
    <property type="match status" value="1"/>
</dbReference>
<name>A0A6G2DDD9_STREE</name>
<dbReference type="Pfam" id="PF13481">
    <property type="entry name" value="AAA_25"/>
    <property type="match status" value="1"/>
</dbReference>
<evidence type="ECO:0000259" key="1">
    <source>
        <dbReference type="PROSITE" id="PS50162"/>
    </source>
</evidence>
<reference evidence="2 3" key="1">
    <citation type="submission" date="2019-11" db="EMBL/GenBank/DDBJ databases">
        <title>Growth characteristics of pneumococcus vary with the chemical composition of the capsule and with environmental conditions.</title>
        <authorList>
            <person name="Tothpal A."/>
            <person name="Desobry K."/>
            <person name="Joshi S."/>
            <person name="Wyllie A.L."/>
            <person name="Weinberger D.M."/>
        </authorList>
    </citation>
    <scope>NUCLEOTIDE SEQUENCE [LARGE SCALE GENOMIC DNA]</scope>
    <source>
        <strain evidence="3">pnumococcus19F</strain>
    </source>
</reference>
<dbReference type="GO" id="GO:0005829">
    <property type="term" value="C:cytosol"/>
    <property type="evidence" value="ECO:0007669"/>
    <property type="project" value="TreeGrafter"/>
</dbReference>
<sequence>MEEVEVAEVKNARVSLTGEKTKPMKLAEVTSINVNRTKTEMEEFNRVLGGGVVPGSLVLIGGDPGIGKSTLLLQVSTQLSQVGTVLYVSGEESAQQIKLRAERLGDIDSEFYLYAETNMQSVRAEVERIQPDFLIIDSIQTIMSPEISGVQGSVSQV</sequence>
<protein>
    <submittedName>
        <fullName evidence="2">AAA family ATPase</fullName>
    </submittedName>
</protein>
<dbReference type="EMBL" id="WNHQ01001242">
    <property type="protein sequence ID" value="MTV74564.1"/>
    <property type="molecule type" value="Genomic_DNA"/>
</dbReference>
<dbReference type="AlphaFoldDB" id="A0A6G2DDD9"/>
<feature type="non-terminal residue" evidence="2">
    <location>
        <position position="157"/>
    </location>
</feature>
<dbReference type="GO" id="GO:0000725">
    <property type="term" value="P:recombinational repair"/>
    <property type="evidence" value="ECO:0007669"/>
    <property type="project" value="TreeGrafter"/>
</dbReference>
<feature type="domain" description="RecA family profile 1" evidence="1">
    <location>
        <begin position="33"/>
        <end position="157"/>
    </location>
</feature>
<proteinExistence type="predicted"/>
<gene>
    <name evidence="2" type="ORF">GM540_11410</name>
</gene>
<dbReference type="GO" id="GO:0140664">
    <property type="term" value="F:ATP-dependent DNA damage sensor activity"/>
    <property type="evidence" value="ECO:0007669"/>
    <property type="project" value="InterPro"/>
</dbReference>
<dbReference type="InterPro" id="IPR027417">
    <property type="entry name" value="P-loop_NTPase"/>
</dbReference>
<evidence type="ECO:0000313" key="2">
    <source>
        <dbReference type="EMBL" id="MTV74564.1"/>
    </source>
</evidence>
<dbReference type="SUPFAM" id="SSF52540">
    <property type="entry name" value="P-loop containing nucleoside triphosphate hydrolases"/>
    <property type="match status" value="1"/>
</dbReference>
<dbReference type="GO" id="GO:0003677">
    <property type="term" value="F:DNA binding"/>
    <property type="evidence" value="ECO:0007669"/>
    <property type="project" value="InterPro"/>
</dbReference>